<reference evidence="1" key="1">
    <citation type="submission" date="2025-08" db="UniProtKB">
        <authorList>
            <consortium name="Ensembl"/>
        </authorList>
    </citation>
    <scope>IDENTIFICATION</scope>
</reference>
<evidence type="ECO:0000313" key="2">
    <source>
        <dbReference type="Proteomes" id="UP000264820"/>
    </source>
</evidence>
<proteinExistence type="predicted"/>
<name>A0A3Q2Z2N3_HIPCM</name>
<protein>
    <submittedName>
        <fullName evidence="1">Uncharacterized protein</fullName>
    </submittedName>
</protein>
<evidence type="ECO:0000313" key="1">
    <source>
        <dbReference type="Ensembl" id="ENSHCOP00000020227.1"/>
    </source>
</evidence>
<reference evidence="1" key="2">
    <citation type="submission" date="2025-09" db="UniProtKB">
        <authorList>
            <consortium name="Ensembl"/>
        </authorList>
    </citation>
    <scope>IDENTIFICATION</scope>
</reference>
<dbReference type="Proteomes" id="UP000264820">
    <property type="component" value="Unplaced"/>
</dbReference>
<dbReference type="Ensembl" id="ENSHCOT00000006718.1">
    <property type="protein sequence ID" value="ENSHCOP00000020227.1"/>
    <property type="gene ID" value="ENSHCOG00000000192.1"/>
</dbReference>
<organism evidence="1 2">
    <name type="scientific">Hippocampus comes</name>
    <name type="common">Tiger tail seahorse</name>
    <dbReference type="NCBI Taxonomy" id="109280"/>
    <lineage>
        <taxon>Eukaryota</taxon>
        <taxon>Metazoa</taxon>
        <taxon>Chordata</taxon>
        <taxon>Craniata</taxon>
        <taxon>Vertebrata</taxon>
        <taxon>Euteleostomi</taxon>
        <taxon>Actinopterygii</taxon>
        <taxon>Neopterygii</taxon>
        <taxon>Teleostei</taxon>
        <taxon>Neoteleostei</taxon>
        <taxon>Acanthomorphata</taxon>
        <taxon>Syngnathiaria</taxon>
        <taxon>Syngnathiformes</taxon>
        <taxon>Syngnathoidei</taxon>
        <taxon>Syngnathidae</taxon>
        <taxon>Hippocampus</taxon>
    </lineage>
</organism>
<keyword evidence="2" id="KW-1185">Reference proteome</keyword>
<sequence length="126" mass="14385">MESSAFDEVTTHFTNALSACHDDTSHRKSPRIFQEVYNKVKYPHGCASQFCRCKDERDCLTPNGSAPPPMSVVLIWNDLEICIKIYIKNVDVLHAPYFHVKKTTKNNQNVFIWANANAFPTSLPRI</sequence>
<accession>A0A3Q2Z2N3</accession>
<dbReference type="AlphaFoldDB" id="A0A3Q2Z2N3"/>